<keyword evidence="10 11" id="KW-0472">Membrane</keyword>
<evidence type="ECO:0000256" key="9">
    <source>
        <dbReference type="ARBA" id="ARBA00022989"/>
    </source>
</evidence>
<sequence>MKEFYIIAATGCPTGIAHTYMAQEALEQAAKKAGVKIKVETHGQIGIENELTDEDIKLADAVIIAADKDVHAERFINKKIIDVSVSQGIKNAEKLIADAIAGKGEIHYSAESEKVEETKTEKNGNKIGHKIYKDLMNGVSHMLPFVVGGGVLVALSFLWGIYSAEPGNVEYNQFAATLKDIGGLSMGAMVPILSAYIAESIAKRPGLVAGFVGGLIASNGGAGFLGGIVSGFLAGYVIVLLGKVFAKLPKELDGLKAIFLFPVIGVFITGLAMHFLVSPMNAVNESMMDFLAGFQGSSPIVLGIIVGCMCAFDMGGPVNKAAYVTGTALLAQGNFYFMAGVSAACIAPPLITGVASLLYGKYFDPNDRNAGLVNIILGSTHITEGAIPFAAKDPLRVLPIMMLGSSIAAVLTYIFKVQVPAPHGGFLVLPIVTGKLAWLGSILAGSVVGGILLGELQKRKSRK</sequence>
<dbReference type="PATRIC" id="fig|1158610.3.peg.3361"/>
<feature type="domain" description="PTS EIIC type-2" evidence="13">
    <location>
        <begin position="131"/>
        <end position="463"/>
    </location>
</feature>
<evidence type="ECO:0000256" key="4">
    <source>
        <dbReference type="ARBA" id="ARBA00022553"/>
    </source>
</evidence>
<dbReference type="GO" id="GO:0022877">
    <property type="term" value="F:protein-N(PI)-phosphohistidine-fructose phosphotransferase system transporter activity"/>
    <property type="evidence" value="ECO:0007669"/>
    <property type="project" value="InterPro"/>
</dbReference>
<evidence type="ECO:0000313" key="15">
    <source>
        <dbReference type="Proteomes" id="UP000013785"/>
    </source>
</evidence>
<dbReference type="HOGENOM" id="CLU_013155_0_0_9"/>
<evidence type="ECO:0000259" key="12">
    <source>
        <dbReference type="PROSITE" id="PS51099"/>
    </source>
</evidence>
<proteinExistence type="predicted"/>
<dbReference type="GO" id="GO:0090563">
    <property type="term" value="F:protein-phosphocysteine-sugar phosphotransferase activity"/>
    <property type="evidence" value="ECO:0007669"/>
    <property type="project" value="TreeGrafter"/>
</dbReference>
<dbReference type="AlphaFoldDB" id="R3W2A8"/>
<keyword evidence="2" id="KW-0813">Transport</keyword>
<evidence type="ECO:0000313" key="14">
    <source>
        <dbReference type="EMBL" id="EOL41802.1"/>
    </source>
</evidence>
<dbReference type="Proteomes" id="UP000013785">
    <property type="component" value="Unassembled WGS sequence"/>
</dbReference>
<dbReference type="eggNOG" id="COG1445">
    <property type="taxonomic scope" value="Bacteria"/>
</dbReference>
<dbReference type="InterPro" id="IPR013011">
    <property type="entry name" value="PTS_EIIB_2"/>
</dbReference>
<feature type="transmembrane region" description="Helical" evidence="11">
    <location>
        <begin position="142"/>
        <end position="161"/>
    </location>
</feature>
<dbReference type="Pfam" id="PF02302">
    <property type="entry name" value="PTS_IIB"/>
    <property type="match status" value="1"/>
</dbReference>
<dbReference type="STRING" id="154621.RV11_GL001422"/>
<evidence type="ECO:0000256" key="5">
    <source>
        <dbReference type="ARBA" id="ARBA00022597"/>
    </source>
</evidence>
<evidence type="ECO:0000256" key="10">
    <source>
        <dbReference type="ARBA" id="ARBA00023136"/>
    </source>
</evidence>
<accession>R3W2A8</accession>
<dbReference type="GO" id="GO:0009401">
    <property type="term" value="P:phosphoenolpyruvate-dependent sugar phosphotransferase system"/>
    <property type="evidence" value="ECO:0007669"/>
    <property type="project" value="UniProtKB-KW"/>
</dbReference>
<dbReference type="GO" id="GO:0005351">
    <property type="term" value="F:carbohydrate:proton symporter activity"/>
    <property type="evidence" value="ECO:0007669"/>
    <property type="project" value="InterPro"/>
</dbReference>
<keyword evidence="9 11" id="KW-1133">Transmembrane helix</keyword>
<protein>
    <submittedName>
        <fullName evidence="14">PTS system, Fru family, IIC component</fullName>
    </submittedName>
</protein>
<dbReference type="eggNOG" id="COG1299">
    <property type="taxonomic scope" value="Bacteria"/>
</dbReference>
<dbReference type="EMBL" id="AJAT01000018">
    <property type="protein sequence ID" value="EOL41802.1"/>
    <property type="molecule type" value="Genomic_DNA"/>
</dbReference>
<feature type="transmembrane region" description="Helical" evidence="11">
    <location>
        <begin position="397"/>
        <end position="416"/>
    </location>
</feature>
<feature type="transmembrane region" description="Helical" evidence="11">
    <location>
        <begin position="335"/>
        <end position="359"/>
    </location>
</feature>
<feature type="domain" description="PTS EIIB type-2" evidence="12">
    <location>
        <begin position="6"/>
        <end position="101"/>
    </location>
</feature>
<dbReference type="OrthoDB" id="9782569at2"/>
<name>R3W2A8_9ENTE</name>
<dbReference type="PANTHER" id="PTHR30505">
    <property type="entry name" value="FRUCTOSE-LIKE PERMEASE"/>
    <property type="match status" value="1"/>
</dbReference>
<dbReference type="InterPro" id="IPR006327">
    <property type="entry name" value="PTS_IIC_fruc"/>
</dbReference>
<evidence type="ECO:0000256" key="6">
    <source>
        <dbReference type="ARBA" id="ARBA00022679"/>
    </source>
</evidence>
<evidence type="ECO:0000256" key="7">
    <source>
        <dbReference type="ARBA" id="ARBA00022683"/>
    </source>
</evidence>
<dbReference type="FunFam" id="3.40.50.2300:FF:000014">
    <property type="entry name" value="PTS system fructose-like transporter subunit IIB"/>
    <property type="match status" value="1"/>
</dbReference>
<dbReference type="InterPro" id="IPR013014">
    <property type="entry name" value="PTS_EIIC_2"/>
</dbReference>
<dbReference type="Pfam" id="PF02378">
    <property type="entry name" value="PTS_EIIC"/>
    <property type="match status" value="1"/>
</dbReference>
<keyword evidence="15" id="KW-1185">Reference proteome</keyword>
<dbReference type="PROSITE" id="PS51104">
    <property type="entry name" value="PTS_EIIC_TYPE_2"/>
    <property type="match status" value="1"/>
</dbReference>
<dbReference type="CDD" id="cd05569">
    <property type="entry name" value="PTS_IIB_fructose"/>
    <property type="match status" value="1"/>
</dbReference>
<gene>
    <name evidence="14" type="ORF">UC3_03367</name>
</gene>
<feature type="transmembrane region" description="Helical" evidence="11">
    <location>
        <begin position="297"/>
        <end position="314"/>
    </location>
</feature>
<keyword evidence="3" id="KW-1003">Cell membrane</keyword>
<evidence type="ECO:0000256" key="11">
    <source>
        <dbReference type="SAM" id="Phobius"/>
    </source>
</evidence>
<dbReference type="GO" id="GO:0005886">
    <property type="term" value="C:plasma membrane"/>
    <property type="evidence" value="ECO:0007669"/>
    <property type="project" value="UniProtKB-SubCell"/>
</dbReference>
<comment type="caution">
    <text evidence="14">The sequence shown here is derived from an EMBL/GenBank/DDBJ whole genome shotgun (WGS) entry which is preliminary data.</text>
</comment>
<dbReference type="Gene3D" id="3.40.50.2300">
    <property type="match status" value="1"/>
</dbReference>
<evidence type="ECO:0000259" key="13">
    <source>
        <dbReference type="PROSITE" id="PS51104"/>
    </source>
</evidence>
<dbReference type="SUPFAM" id="SSF52794">
    <property type="entry name" value="PTS system IIB component-like"/>
    <property type="match status" value="1"/>
</dbReference>
<dbReference type="RefSeq" id="WP_010769997.1">
    <property type="nucleotide sequence ID" value="NZ_ASWE01000001.1"/>
</dbReference>
<evidence type="ECO:0000256" key="3">
    <source>
        <dbReference type="ARBA" id="ARBA00022475"/>
    </source>
</evidence>
<reference evidence="14 15" key="1">
    <citation type="submission" date="2013-02" db="EMBL/GenBank/DDBJ databases">
        <title>The Genome Sequence of Enterococcus phoeniculicola BAA-412.</title>
        <authorList>
            <consortium name="The Broad Institute Genome Sequencing Platform"/>
            <consortium name="The Broad Institute Genome Sequencing Center for Infectious Disease"/>
            <person name="Earl A.M."/>
            <person name="Gilmore M.S."/>
            <person name="Lebreton F."/>
            <person name="Walker B."/>
            <person name="Young S.K."/>
            <person name="Zeng Q."/>
            <person name="Gargeya S."/>
            <person name="Fitzgerald M."/>
            <person name="Haas B."/>
            <person name="Abouelleil A."/>
            <person name="Alvarado L."/>
            <person name="Arachchi H.M."/>
            <person name="Berlin A.M."/>
            <person name="Chapman S.B."/>
            <person name="Dewar J."/>
            <person name="Goldberg J."/>
            <person name="Griggs A."/>
            <person name="Gujja S."/>
            <person name="Hansen M."/>
            <person name="Howarth C."/>
            <person name="Imamovic A."/>
            <person name="Larimer J."/>
            <person name="McCowan C."/>
            <person name="Murphy C."/>
            <person name="Neiman D."/>
            <person name="Pearson M."/>
            <person name="Priest M."/>
            <person name="Roberts A."/>
            <person name="Saif S."/>
            <person name="Shea T."/>
            <person name="Sisk P."/>
            <person name="Sykes S."/>
            <person name="Wortman J."/>
            <person name="Nusbaum C."/>
            <person name="Birren B."/>
        </authorList>
    </citation>
    <scope>NUCLEOTIDE SEQUENCE [LARGE SCALE GENOMIC DNA]</scope>
    <source>
        <strain evidence="14 15">ATCC BAA-412</strain>
    </source>
</reference>
<organism evidence="14 15">
    <name type="scientific">Enterococcus phoeniculicola ATCC BAA-412</name>
    <dbReference type="NCBI Taxonomy" id="1158610"/>
    <lineage>
        <taxon>Bacteria</taxon>
        <taxon>Bacillati</taxon>
        <taxon>Bacillota</taxon>
        <taxon>Bacilli</taxon>
        <taxon>Lactobacillales</taxon>
        <taxon>Enterococcaceae</taxon>
        <taxon>Enterococcus</taxon>
    </lineage>
</organism>
<evidence type="ECO:0000256" key="2">
    <source>
        <dbReference type="ARBA" id="ARBA00022448"/>
    </source>
</evidence>
<keyword evidence="7" id="KW-0598">Phosphotransferase system</keyword>
<feature type="transmembrane region" description="Helical" evidence="11">
    <location>
        <begin position="258"/>
        <end position="277"/>
    </location>
</feature>
<evidence type="ECO:0000256" key="1">
    <source>
        <dbReference type="ARBA" id="ARBA00004429"/>
    </source>
</evidence>
<comment type="subcellular location">
    <subcellularLocation>
        <location evidence="1">Cell inner membrane</location>
        <topology evidence="1">Multi-pass membrane protein</topology>
    </subcellularLocation>
</comment>
<dbReference type="PROSITE" id="PS51099">
    <property type="entry name" value="PTS_EIIB_TYPE_2"/>
    <property type="match status" value="1"/>
</dbReference>
<dbReference type="InterPro" id="IPR003352">
    <property type="entry name" value="PTS_EIIC"/>
</dbReference>
<feature type="transmembrane region" description="Helical" evidence="11">
    <location>
        <begin position="228"/>
        <end position="246"/>
    </location>
</feature>
<dbReference type="InterPro" id="IPR003353">
    <property type="entry name" value="PTS_IIB_fruc"/>
</dbReference>
<dbReference type="NCBIfam" id="TIGR00829">
    <property type="entry name" value="FRU"/>
    <property type="match status" value="1"/>
</dbReference>
<feature type="transmembrane region" description="Helical" evidence="11">
    <location>
        <begin position="371"/>
        <end position="390"/>
    </location>
</feature>
<dbReference type="InterPro" id="IPR050864">
    <property type="entry name" value="Bacterial_PTS_Sugar_Transport"/>
</dbReference>
<dbReference type="InterPro" id="IPR003501">
    <property type="entry name" value="PTS_EIIB_2/3"/>
</dbReference>
<keyword evidence="4" id="KW-0597">Phosphoprotein</keyword>
<evidence type="ECO:0000256" key="8">
    <source>
        <dbReference type="ARBA" id="ARBA00022692"/>
    </source>
</evidence>
<dbReference type="NCBIfam" id="TIGR01427">
    <property type="entry name" value="PTS_IIC_fructo"/>
    <property type="match status" value="1"/>
</dbReference>
<keyword evidence="5" id="KW-0762">Sugar transport</keyword>
<dbReference type="InterPro" id="IPR036095">
    <property type="entry name" value="PTS_EIIB-like_sf"/>
</dbReference>
<keyword evidence="8 11" id="KW-0812">Transmembrane</keyword>
<dbReference type="PANTHER" id="PTHR30505:SF28">
    <property type="entry name" value="PTS SYSTEM 2-O-ALPHA-MANNOSYL-D-GLYCERATE-SPECIFIC EIIABC COMPONENT"/>
    <property type="match status" value="1"/>
</dbReference>
<keyword evidence="6" id="KW-0808">Transferase</keyword>
<feature type="transmembrane region" description="Helical" evidence="11">
    <location>
        <begin position="436"/>
        <end position="454"/>
    </location>
</feature>